<gene>
    <name evidence="8" type="ORF">NEOLEDRAFT_1172809</name>
</gene>
<dbReference type="GO" id="GO:0000922">
    <property type="term" value="C:spindle pole"/>
    <property type="evidence" value="ECO:0007669"/>
    <property type="project" value="InterPro"/>
</dbReference>
<name>A0A165NNY9_9AGAM</name>
<dbReference type="Pfam" id="PF04130">
    <property type="entry name" value="GCP_C_terminal"/>
    <property type="match status" value="1"/>
</dbReference>
<evidence type="ECO:0000256" key="5">
    <source>
        <dbReference type="RuleBase" id="RU363050"/>
    </source>
</evidence>
<keyword evidence="3 5" id="KW-0493">Microtubule</keyword>
<evidence type="ECO:0000256" key="1">
    <source>
        <dbReference type="ARBA" id="ARBA00010337"/>
    </source>
</evidence>
<dbReference type="PANTHER" id="PTHR19302">
    <property type="entry name" value="GAMMA TUBULIN COMPLEX PROTEIN"/>
    <property type="match status" value="1"/>
</dbReference>
<keyword evidence="9" id="KW-1185">Reference proteome</keyword>
<dbReference type="GO" id="GO:0000930">
    <property type="term" value="C:gamma-tubulin complex"/>
    <property type="evidence" value="ECO:0007669"/>
    <property type="project" value="TreeGrafter"/>
</dbReference>
<evidence type="ECO:0000256" key="2">
    <source>
        <dbReference type="ARBA" id="ARBA00022490"/>
    </source>
</evidence>
<dbReference type="Pfam" id="PF17681">
    <property type="entry name" value="GCP_N_terminal"/>
    <property type="match status" value="1"/>
</dbReference>
<evidence type="ECO:0000259" key="7">
    <source>
        <dbReference type="Pfam" id="PF17681"/>
    </source>
</evidence>
<accession>A0A165NNY9</accession>
<evidence type="ECO:0000256" key="3">
    <source>
        <dbReference type="ARBA" id="ARBA00022701"/>
    </source>
</evidence>
<dbReference type="InterPro" id="IPR042241">
    <property type="entry name" value="GCP_C_sf"/>
</dbReference>
<dbReference type="AlphaFoldDB" id="A0A165NNY9"/>
<dbReference type="GO" id="GO:0005874">
    <property type="term" value="C:microtubule"/>
    <property type="evidence" value="ECO:0007669"/>
    <property type="project" value="UniProtKB-KW"/>
</dbReference>
<dbReference type="InterPro" id="IPR007259">
    <property type="entry name" value="GCP"/>
</dbReference>
<comment type="similarity">
    <text evidence="1 5">Belongs to the TUBGCP family.</text>
</comment>
<dbReference type="GO" id="GO:0051321">
    <property type="term" value="P:meiotic cell cycle"/>
    <property type="evidence" value="ECO:0007669"/>
    <property type="project" value="TreeGrafter"/>
</dbReference>
<organism evidence="8 9">
    <name type="scientific">Neolentinus lepideus HHB14362 ss-1</name>
    <dbReference type="NCBI Taxonomy" id="1314782"/>
    <lineage>
        <taxon>Eukaryota</taxon>
        <taxon>Fungi</taxon>
        <taxon>Dikarya</taxon>
        <taxon>Basidiomycota</taxon>
        <taxon>Agaricomycotina</taxon>
        <taxon>Agaricomycetes</taxon>
        <taxon>Gloeophyllales</taxon>
        <taxon>Gloeophyllaceae</taxon>
        <taxon>Neolentinus</taxon>
    </lineage>
</organism>
<dbReference type="Gene3D" id="1.20.120.1900">
    <property type="entry name" value="Gamma-tubulin complex, C-terminal domain"/>
    <property type="match status" value="1"/>
</dbReference>
<proteinExistence type="inferred from homology"/>
<evidence type="ECO:0000313" key="9">
    <source>
        <dbReference type="Proteomes" id="UP000076761"/>
    </source>
</evidence>
<keyword evidence="2 5" id="KW-0963">Cytoplasm</keyword>
<keyword evidence="4 5" id="KW-0206">Cytoskeleton</keyword>
<dbReference type="STRING" id="1314782.A0A165NNY9"/>
<dbReference type="GO" id="GO:0007020">
    <property type="term" value="P:microtubule nucleation"/>
    <property type="evidence" value="ECO:0007669"/>
    <property type="project" value="InterPro"/>
</dbReference>
<dbReference type="InterPro" id="IPR041470">
    <property type="entry name" value="GCP_N"/>
</dbReference>
<protein>
    <recommendedName>
        <fullName evidence="5">Spindle pole body component</fullName>
    </recommendedName>
</protein>
<dbReference type="OrthoDB" id="775571at2759"/>
<dbReference type="EMBL" id="KV425630">
    <property type="protein sequence ID" value="KZT19907.1"/>
    <property type="molecule type" value="Genomic_DNA"/>
</dbReference>
<dbReference type="GO" id="GO:0000278">
    <property type="term" value="P:mitotic cell cycle"/>
    <property type="evidence" value="ECO:0007669"/>
    <property type="project" value="TreeGrafter"/>
</dbReference>
<dbReference type="GO" id="GO:0051011">
    <property type="term" value="F:microtubule minus-end binding"/>
    <property type="evidence" value="ECO:0007669"/>
    <property type="project" value="TreeGrafter"/>
</dbReference>
<dbReference type="GO" id="GO:0005816">
    <property type="term" value="C:spindle pole body"/>
    <property type="evidence" value="ECO:0007669"/>
    <property type="project" value="UniProtKB-ARBA"/>
</dbReference>
<reference evidence="8 9" key="1">
    <citation type="journal article" date="2016" name="Mol. Biol. Evol.">
        <title>Comparative Genomics of Early-Diverging Mushroom-Forming Fungi Provides Insights into the Origins of Lignocellulose Decay Capabilities.</title>
        <authorList>
            <person name="Nagy L.G."/>
            <person name="Riley R."/>
            <person name="Tritt A."/>
            <person name="Adam C."/>
            <person name="Daum C."/>
            <person name="Floudas D."/>
            <person name="Sun H."/>
            <person name="Yadav J.S."/>
            <person name="Pangilinan J."/>
            <person name="Larsson K.H."/>
            <person name="Matsuura K."/>
            <person name="Barry K."/>
            <person name="Labutti K."/>
            <person name="Kuo R."/>
            <person name="Ohm R.A."/>
            <person name="Bhattacharya S.S."/>
            <person name="Shirouzu T."/>
            <person name="Yoshinaga Y."/>
            <person name="Martin F.M."/>
            <person name="Grigoriev I.V."/>
            <person name="Hibbett D.S."/>
        </authorList>
    </citation>
    <scope>NUCLEOTIDE SEQUENCE [LARGE SCALE GENOMIC DNA]</scope>
    <source>
        <strain evidence="8 9">HHB14362 ss-1</strain>
    </source>
</reference>
<dbReference type="GO" id="GO:0051225">
    <property type="term" value="P:spindle assembly"/>
    <property type="evidence" value="ECO:0007669"/>
    <property type="project" value="TreeGrafter"/>
</dbReference>
<dbReference type="Proteomes" id="UP000076761">
    <property type="component" value="Unassembled WGS sequence"/>
</dbReference>
<comment type="subcellular location">
    <subcellularLocation>
        <location evidence="5">Cytoplasm</location>
        <location evidence="5">Cytoskeleton</location>
        <location evidence="5">Microtubule organizing center</location>
    </subcellularLocation>
</comment>
<dbReference type="PANTHER" id="PTHR19302:SF70">
    <property type="entry name" value="GAMMA-TUBULIN COMPLEX COMPONENT 6"/>
    <property type="match status" value="1"/>
</dbReference>
<sequence>MISIPETFTESLIDLPPLGDDGDERYNLQPLRPQFFIAPLSDKPQNPIMDTIKLYLQDDPHQRHVNHDITTPLQHGRNVDILGPLDELTTMWDQVYKDRIGRKLPSLFSWDMLRTSHVPTANYTPFVSEGTSEDFAIVRYHVQPQLVKDLKPGVTYVDESEILRSLKVTVFGMSSKLYTWNATSETFQPTSPQGNPSELLIYGKDEKTSASVVERFLTIGTLLRRIDILIESLKSKNRSDGSIVHAFTHSLSALLQYIRSKLAALPSQNTDMDYDRQLFIETWSRYAEIEDIATTVALLCRREATVSPRRYQPLPTSPEELLSHVYMHLKSLMERSADRIVKAGIAFILTIISQNYFKSVCSTVGLGRVDVSEPVSDALLDHAEDEEQEDVTDDERDEKTRVIQAATSFPVFFSAELAGAIPRARKSLELLKATQHDHPLLHSAEPSSQVRWFWRHDEIISAWDRTQHSMTQPEPQATDMPKDPAVSSVKYKEELQDFQVFDLPPGEGIQPETQLPVTSESSIGEFMTAFPSELPSITPTLDHLADVVLTPLLERTRLLSGALLKIFTSDTSYFNFHDHVYLLRSYLLLTLHSFRSRLETACFSDVEDRHNEKQAARSLVVKPSIPSEDANWAVGLAPGLMERQTWPPGGADLSFYLRTVIVDSLESRIDESDEVYTSAPSAESGRARIFQEADFRLGFAIRDLPAGTGRERWLNPLSIEALDFLYMEYRPPHPMDVLITPEVISKYQRMFAFLLRLMRVENAVRSLYRMTRRKSDPLFPTLASSNKLLLHFRFVAQSFVTVLATYVYDTAIRGNFDVLLSRLSSAATLDSESFPDVFALAEYHSSVMDDVLSASLLRSGQKAAGDLLRGCLEYVLDVSNLAGMLKENRREEYEAAPLLEDLYTSFNTRIAALVTVLRGVIEKEAAASDIPIEYMDMLSADKLAALRGVGSLRHLLHQLDKTHRSLQLQ</sequence>
<dbReference type="InParanoid" id="A0A165NNY9"/>
<dbReference type="GO" id="GO:0031122">
    <property type="term" value="P:cytoplasmic microtubule organization"/>
    <property type="evidence" value="ECO:0007669"/>
    <property type="project" value="TreeGrafter"/>
</dbReference>
<dbReference type="InterPro" id="IPR040457">
    <property type="entry name" value="GCP_C"/>
</dbReference>
<feature type="domain" description="Gamma tubulin complex component C-terminal" evidence="6">
    <location>
        <begin position="577"/>
        <end position="960"/>
    </location>
</feature>
<dbReference type="GO" id="GO:0043015">
    <property type="term" value="F:gamma-tubulin binding"/>
    <property type="evidence" value="ECO:0007669"/>
    <property type="project" value="InterPro"/>
</dbReference>
<evidence type="ECO:0000256" key="4">
    <source>
        <dbReference type="ARBA" id="ARBA00023212"/>
    </source>
</evidence>
<evidence type="ECO:0000259" key="6">
    <source>
        <dbReference type="Pfam" id="PF04130"/>
    </source>
</evidence>
<evidence type="ECO:0000313" key="8">
    <source>
        <dbReference type="EMBL" id="KZT19907.1"/>
    </source>
</evidence>
<feature type="domain" description="Gamma tubulin complex component protein N-terminal" evidence="7">
    <location>
        <begin position="164"/>
        <end position="441"/>
    </location>
</feature>